<evidence type="ECO:0000256" key="2">
    <source>
        <dbReference type="ARBA" id="ARBA00022908"/>
    </source>
</evidence>
<feature type="domain" description="Tyr recombinase" evidence="4">
    <location>
        <begin position="51"/>
        <end position="228"/>
    </location>
</feature>
<comment type="subcellular location">
    <subcellularLocation>
        <location evidence="1">Cytoplasm</location>
    </subcellularLocation>
</comment>
<sequence>MTEKRTTSAKKKAKELAKYLRGERPDYAYLKSLFQHLRAELEIEIPKTSKKLPYVPTEEELKRYYDVVWKAKIFQDMMIVKTLLYTGARVSELINIKLTDVDFHYCQIRINKGKGNKDRIVPFPQSFKELLAMHADSMAKKQAVYLFESSWKKKYTDRGIRKILAKYSEEASLSQNLSPHKLRHFLLTWLKKQGIDDALIQPYSGHESRKSLEVYSKLAITDAQAEYNEVINRFPI</sequence>
<dbReference type="EMBL" id="OMOF01000169">
    <property type="protein sequence ID" value="SPF41514.1"/>
    <property type="molecule type" value="Genomic_DNA"/>
</dbReference>
<dbReference type="InterPro" id="IPR050090">
    <property type="entry name" value="Tyrosine_recombinase_XerCD"/>
</dbReference>
<evidence type="ECO:0000313" key="5">
    <source>
        <dbReference type="EMBL" id="SPF41514.1"/>
    </source>
</evidence>
<dbReference type="InterPro" id="IPR013762">
    <property type="entry name" value="Integrase-like_cat_sf"/>
</dbReference>
<evidence type="ECO:0000256" key="3">
    <source>
        <dbReference type="ARBA" id="ARBA00023172"/>
    </source>
</evidence>
<evidence type="ECO:0000259" key="4">
    <source>
        <dbReference type="PROSITE" id="PS51898"/>
    </source>
</evidence>
<dbReference type="GO" id="GO:0003677">
    <property type="term" value="F:DNA binding"/>
    <property type="evidence" value="ECO:0007669"/>
    <property type="project" value="InterPro"/>
</dbReference>
<dbReference type="InterPro" id="IPR011010">
    <property type="entry name" value="DNA_brk_join_enz"/>
</dbReference>
<keyword evidence="3" id="KW-0233">DNA recombination</keyword>
<dbReference type="Gene3D" id="1.10.443.10">
    <property type="entry name" value="Intergrase catalytic core"/>
    <property type="match status" value="1"/>
</dbReference>
<dbReference type="InterPro" id="IPR002104">
    <property type="entry name" value="Integrase_catalytic"/>
</dbReference>
<dbReference type="GO" id="GO:0015074">
    <property type="term" value="P:DNA integration"/>
    <property type="evidence" value="ECO:0007669"/>
    <property type="project" value="UniProtKB-KW"/>
</dbReference>
<dbReference type="PROSITE" id="PS51898">
    <property type="entry name" value="TYR_RECOMBINASE"/>
    <property type="match status" value="1"/>
</dbReference>
<keyword evidence="2" id="KW-0229">DNA integration</keyword>
<dbReference type="OrthoDB" id="283809at2"/>
<organism evidence="5 6">
    <name type="scientific">Candidatus Desulfosporosinus infrequens</name>
    <dbReference type="NCBI Taxonomy" id="2043169"/>
    <lineage>
        <taxon>Bacteria</taxon>
        <taxon>Bacillati</taxon>
        <taxon>Bacillota</taxon>
        <taxon>Clostridia</taxon>
        <taxon>Eubacteriales</taxon>
        <taxon>Desulfitobacteriaceae</taxon>
        <taxon>Desulfosporosinus</taxon>
    </lineage>
</organism>
<accession>A0A2U3KPG2</accession>
<dbReference type="Proteomes" id="UP000238916">
    <property type="component" value="Unassembled WGS sequence"/>
</dbReference>
<dbReference type="PANTHER" id="PTHR30349:SF77">
    <property type="entry name" value="TYROSINE RECOMBINASE XERC"/>
    <property type="match status" value="1"/>
</dbReference>
<name>A0A2U3KPG2_9FIRM</name>
<evidence type="ECO:0000313" key="6">
    <source>
        <dbReference type="Proteomes" id="UP000238916"/>
    </source>
</evidence>
<dbReference type="Pfam" id="PF00589">
    <property type="entry name" value="Phage_integrase"/>
    <property type="match status" value="1"/>
</dbReference>
<evidence type="ECO:0000256" key="1">
    <source>
        <dbReference type="ARBA" id="ARBA00004496"/>
    </source>
</evidence>
<dbReference type="GO" id="GO:0006310">
    <property type="term" value="P:DNA recombination"/>
    <property type="evidence" value="ECO:0007669"/>
    <property type="project" value="UniProtKB-KW"/>
</dbReference>
<dbReference type="SUPFAM" id="SSF56349">
    <property type="entry name" value="DNA breaking-rejoining enzymes"/>
    <property type="match status" value="1"/>
</dbReference>
<protein>
    <submittedName>
        <fullName evidence="5">Putative Integrase/recombinase XerD</fullName>
    </submittedName>
</protein>
<gene>
    <name evidence="5" type="ORF">SBF1_2500001</name>
</gene>
<dbReference type="AlphaFoldDB" id="A0A2U3KPG2"/>
<reference evidence="6" key="1">
    <citation type="submission" date="2018-02" db="EMBL/GenBank/DDBJ databases">
        <authorList>
            <person name="Hausmann B."/>
        </authorList>
    </citation>
    <scope>NUCLEOTIDE SEQUENCE [LARGE SCALE GENOMIC DNA]</scope>
    <source>
        <strain evidence="6">Peat soil MAG SbF1</strain>
    </source>
</reference>
<dbReference type="GO" id="GO:0005737">
    <property type="term" value="C:cytoplasm"/>
    <property type="evidence" value="ECO:0007669"/>
    <property type="project" value="UniProtKB-SubCell"/>
</dbReference>
<proteinExistence type="predicted"/>
<dbReference type="PANTHER" id="PTHR30349">
    <property type="entry name" value="PHAGE INTEGRASE-RELATED"/>
    <property type="match status" value="1"/>
</dbReference>